<feature type="transmembrane region" description="Helical" evidence="2">
    <location>
        <begin position="357"/>
        <end position="376"/>
    </location>
</feature>
<evidence type="ECO:0000256" key="1">
    <source>
        <dbReference type="SAM" id="MobiDB-lite"/>
    </source>
</evidence>
<reference evidence="4" key="1">
    <citation type="submission" date="2021-02" db="EMBL/GenBank/DDBJ databases">
        <title>Genome sequence Cadophora malorum strain M34.</title>
        <authorList>
            <person name="Stefanovic E."/>
            <person name="Vu D."/>
            <person name="Scully C."/>
            <person name="Dijksterhuis J."/>
            <person name="Roader J."/>
            <person name="Houbraken J."/>
        </authorList>
    </citation>
    <scope>NUCLEOTIDE SEQUENCE</scope>
    <source>
        <strain evidence="4">M34</strain>
    </source>
</reference>
<comment type="caution">
    <text evidence="4">The sequence shown here is derived from an EMBL/GenBank/DDBJ whole genome shotgun (WGS) entry which is preliminary data.</text>
</comment>
<keyword evidence="2" id="KW-0472">Membrane</keyword>
<proteinExistence type="predicted"/>
<dbReference type="EMBL" id="JAFJYH010000290">
    <property type="protein sequence ID" value="KAG4413910.1"/>
    <property type="molecule type" value="Genomic_DNA"/>
</dbReference>
<evidence type="ECO:0000256" key="2">
    <source>
        <dbReference type="SAM" id="Phobius"/>
    </source>
</evidence>
<organism evidence="4 5">
    <name type="scientific">Cadophora malorum</name>
    <dbReference type="NCBI Taxonomy" id="108018"/>
    <lineage>
        <taxon>Eukaryota</taxon>
        <taxon>Fungi</taxon>
        <taxon>Dikarya</taxon>
        <taxon>Ascomycota</taxon>
        <taxon>Pezizomycotina</taxon>
        <taxon>Leotiomycetes</taxon>
        <taxon>Helotiales</taxon>
        <taxon>Ploettnerulaceae</taxon>
        <taxon>Cadophora</taxon>
    </lineage>
</organism>
<keyword evidence="5" id="KW-1185">Reference proteome</keyword>
<accession>A0A8H7T3C4</accession>
<dbReference type="PANTHER" id="PTHR34502">
    <property type="entry name" value="DUF6594 DOMAIN-CONTAINING PROTEIN-RELATED"/>
    <property type="match status" value="1"/>
</dbReference>
<feature type="domain" description="DUF6594" evidence="3">
    <location>
        <begin position="161"/>
        <end position="413"/>
    </location>
</feature>
<dbReference type="InterPro" id="IPR046529">
    <property type="entry name" value="DUF6594"/>
</dbReference>
<evidence type="ECO:0000313" key="5">
    <source>
        <dbReference type="Proteomes" id="UP000664132"/>
    </source>
</evidence>
<dbReference type="PANTHER" id="PTHR34502:SF3">
    <property type="entry name" value="DUF6594 DOMAIN-CONTAINING PROTEIN"/>
    <property type="match status" value="1"/>
</dbReference>
<evidence type="ECO:0000313" key="4">
    <source>
        <dbReference type="EMBL" id="KAG4413910.1"/>
    </source>
</evidence>
<protein>
    <recommendedName>
        <fullName evidence="3">DUF6594 domain-containing protein</fullName>
    </recommendedName>
</protein>
<feature type="transmembrane region" description="Helical" evidence="2">
    <location>
        <begin position="388"/>
        <end position="415"/>
    </location>
</feature>
<feature type="region of interest" description="Disordered" evidence="1">
    <location>
        <begin position="46"/>
        <end position="83"/>
    </location>
</feature>
<gene>
    <name evidence="4" type="ORF">IFR04_012961</name>
</gene>
<sequence length="416" mass="47585">MAERLLVRSATAPISSHFILTPPPEAYAPNHDSAERALAFPLQDMPSPESELRKRQHQKPSPSTISEHGSSDESATLTPASSVGESRGIEDYFKHCLVCYAEEIEVPRWPSTQDGWRRFFTKLPPRLSSNFPPEGPAQPKYDRGYHRIRHSKLEDNEQGIPRFAAFQNSNDSFCIFRKFGDVATRILETKQIKLCALIRQLQDLDKKDAEDESMRYRLSSIEHRGNWNTTQKDLLETIENKLKDYYKFLDRYTRIRDLEGVKERHHRSVYDFNINNRSFEGGEDSFLFEIDDFVSAKRRSGSRKSNRIEDCIETFLQNNPDSRLHGLFIGNDEKKKTNKDSDVVHLSTYRLGLAPKLAAVCLGTGALFTPIFLLYLGNFSRGKMSCIVSIFVLVFLVIMSVVVDITAHDIFIVIIG</sequence>
<dbReference type="AlphaFoldDB" id="A0A8H7T3C4"/>
<evidence type="ECO:0000259" key="3">
    <source>
        <dbReference type="Pfam" id="PF20237"/>
    </source>
</evidence>
<feature type="compositionally biased region" description="Polar residues" evidence="1">
    <location>
        <begin position="59"/>
        <end position="83"/>
    </location>
</feature>
<dbReference type="OrthoDB" id="3533814at2759"/>
<name>A0A8H7T3C4_9HELO</name>
<dbReference type="Proteomes" id="UP000664132">
    <property type="component" value="Unassembled WGS sequence"/>
</dbReference>
<keyword evidence="2" id="KW-1133">Transmembrane helix</keyword>
<keyword evidence="2" id="KW-0812">Transmembrane</keyword>
<dbReference type="Pfam" id="PF20237">
    <property type="entry name" value="DUF6594"/>
    <property type="match status" value="1"/>
</dbReference>